<accession>A0AAN8Z8I8</accession>
<dbReference type="PROSITE" id="PS50052">
    <property type="entry name" value="GUANYLATE_KINASE_2"/>
    <property type="match status" value="1"/>
</dbReference>
<dbReference type="EMBL" id="JBAMMX010000013">
    <property type="protein sequence ID" value="KAK6928742.1"/>
    <property type="molecule type" value="Genomic_DNA"/>
</dbReference>
<dbReference type="GO" id="GO:0004385">
    <property type="term" value="F:GMP kinase activity"/>
    <property type="evidence" value="ECO:0007669"/>
    <property type="project" value="TreeGrafter"/>
</dbReference>
<gene>
    <name evidence="5" type="ORF">RJ641_004947</name>
</gene>
<evidence type="ECO:0000256" key="3">
    <source>
        <dbReference type="ARBA" id="ARBA00022777"/>
    </source>
</evidence>
<protein>
    <submittedName>
        <fullName evidence="5">Guanylate kinase/L-type calcium channel beta subunit</fullName>
    </submittedName>
</protein>
<keyword evidence="3 5" id="KW-0418">Kinase</keyword>
<dbReference type="AlphaFoldDB" id="A0AAN8Z8I8"/>
<evidence type="ECO:0000256" key="2">
    <source>
        <dbReference type="ARBA" id="ARBA00022679"/>
    </source>
</evidence>
<dbReference type="InterPro" id="IPR008144">
    <property type="entry name" value="Guanylate_kin-like_dom"/>
</dbReference>
<evidence type="ECO:0000313" key="5">
    <source>
        <dbReference type="EMBL" id="KAK6928742.1"/>
    </source>
</evidence>
<evidence type="ECO:0000256" key="1">
    <source>
        <dbReference type="ARBA" id="ARBA00005790"/>
    </source>
</evidence>
<dbReference type="Proteomes" id="UP001370490">
    <property type="component" value="Unassembled WGS sequence"/>
</dbReference>
<dbReference type="InterPro" id="IPR008145">
    <property type="entry name" value="GK/Ca_channel_bsu"/>
</dbReference>
<dbReference type="GO" id="GO:0005829">
    <property type="term" value="C:cytosol"/>
    <property type="evidence" value="ECO:0007669"/>
    <property type="project" value="TreeGrafter"/>
</dbReference>
<feature type="domain" description="Guanylate kinase-like" evidence="4">
    <location>
        <begin position="14"/>
        <end position="105"/>
    </location>
</feature>
<dbReference type="Pfam" id="PF00625">
    <property type="entry name" value="Guanylate_kin"/>
    <property type="match status" value="1"/>
</dbReference>
<name>A0AAN8Z8I8_9MAGN</name>
<keyword evidence="6" id="KW-1185">Reference proteome</keyword>
<keyword evidence="2" id="KW-0808">Transferase</keyword>
<dbReference type="PANTHER" id="PTHR23117:SF13">
    <property type="entry name" value="GUANYLATE KINASE"/>
    <property type="match status" value="1"/>
</dbReference>
<dbReference type="PANTHER" id="PTHR23117">
    <property type="entry name" value="GUANYLATE KINASE-RELATED"/>
    <property type="match status" value="1"/>
</dbReference>
<comment type="similarity">
    <text evidence="1">Belongs to the guanylate kinase family.</text>
</comment>
<dbReference type="Gene3D" id="3.40.50.300">
    <property type="entry name" value="P-loop containing nucleotide triphosphate hydrolases"/>
    <property type="match status" value="1"/>
</dbReference>
<organism evidence="5 6">
    <name type="scientific">Dillenia turbinata</name>
    <dbReference type="NCBI Taxonomy" id="194707"/>
    <lineage>
        <taxon>Eukaryota</taxon>
        <taxon>Viridiplantae</taxon>
        <taxon>Streptophyta</taxon>
        <taxon>Embryophyta</taxon>
        <taxon>Tracheophyta</taxon>
        <taxon>Spermatophyta</taxon>
        <taxon>Magnoliopsida</taxon>
        <taxon>eudicotyledons</taxon>
        <taxon>Gunneridae</taxon>
        <taxon>Pentapetalae</taxon>
        <taxon>Dilleniales</taxon>
        <taxon>Dilleniaceae</taxon>
        <taxon>Dillenia</taxon>
    </lineage>
</organism>
<evidence type="ECO:0000259" key="4">
    <source>
        <dbReference type="PROSITE" id="PS50052"/>
    </source>
</evidence>
<proteinExistence type="inferred from homology"/>
<dbReference type="SUPFAM" id="SSF52540">
    <property type="entry name" value="P-loop containing nucleoside triphosphate hydrolases"/>
    <property type="match status" value="1"/>
</dbReference>
<sequence length="213" mass="23879">MNALSKDKAGQRSSRLLSLAVPRVQEKGRLISKLMEKFPYVFKLSISHTSRAPGKDEKDAVHYHFPDINMMDEEIKECKFLEYNSVHSNLFRTSIPAVQLAANAGNEVDGKTKIATSHCSSAMLKPEKIKLFCVMHVYGGGTETGADSKIAVPPNAKSFQLVLRSRRVHYYSSVSSVQEGNLSDCTREGFLHSIMAIMADYTCMKLYSEMYRL</sequence>
<dbReference type="SMART" id="SM00072">
    <property type="entry name" value="GuKc"/>
    <property type="match status" value="1"/>
</dbReference>
<reference evidence="5 6" key="1">
    <citation type="submission" date="2023-12" db="EMBL/GenBank/DDBJ databases">
        <title>A high-quality genome assembly for Dillenia turbinata (Dilleniales).</title>
        <authorList>
            <person name="Chanderbali A."/>
        </authorList>
    </citation>
    <scope>NUCLEOTIDE SEQUENCE [LARGE SCALE GENOMIC DNA]</scope>
    <source>
        <strain evidence="5">LSX21</strain>
        <tissue evidence="5">Leaf</tissue>
    </source>
</reference>
<comment type="caution">
    <text evidence="5">The sequence shown here is derived from an EMBL/GenBank/DDBJ whole genome shotgun (WGS) entry which is preliminary data.</text>
</comment>
<dbReference type="InterPro" id="IPR027417">
    <property type="entry name" value="P-loop_NTPase"/>
</dbReference>
<evidence type="ECO:0000313" key="6">
    <source>
        <dbReference type="Proteomes" id="UP001370490"/>
    </source>
</evidence>